<evidence type="ECO:0000313" key="1">
    <source>
        <dbReference type="EMBL" id="KAI4357152.1"/>
    </source>
</evidence>
<dbReference type="EMBL" id="CM039426">
    <property type="protein sequence ID" value="KAI4357152.1"/>
    <property type="molecule type" value="Genomic_DNA"/>
</dbReference>
<organism evidence="1 2">
    <name type="scientific">Bauhinia variegata</name>
    <name type="common">Purple orchid tree</name>
    <name type="synonym">Phanera variegata</name>
    <dbReference type="NCBI Taxonomy" id="167791"/>
    <lineage>
        <taxon>Eukaryota</taxon>
        <taxon>Viridiplantae</taxon>
        <taxon>Streptophyta</taxon>
        <taxon>Embryophyta</taxon>
        <taxon>Tracheophyta</taxon>
        <taxon>Spermatophyta</taxon>
        <taxon>Magnoliopsida</taxon>
        <taxon>eudicotyledons</taxon>
        <taxon>Gunneridae</taxon>
        <taxon>Pentapetalae</taxon>
        <taxon>rosids</taxon>
        <taxon>fabids</taxon>
        <taxon>Fabales</taxon>
        <taxon>Fabaceae</taxon>
        <taxon>Cercidoideae</taxon>
        <taxon>Cercideae</taxon>
        <taxon>Bauhiniinae</taxon>
        <taxon>Bauhinia</taxon>
    </lineage>
</organism>
<reference evidence="1 2" key="1">
    <citation type="journal article" date="2022" name="DNA Res.">
        <title>Chromosomal-level genome assembly of the orchid tree Bauhinia variegata (Leguminosae; Cercidoideae) supports the allotetraploid origin hypothesis of Bauhinia.</title>
        <authorList>
            <person name="Zhong Y."/>
            <person name="Chen Y."/>
            <person name="Zheng D."/>
            <person name="Pang J."/>
            <person name="Liu Y."/>
            <person name="Luo S."/>
            <person name="Meng S."/>
            <person name="Qian L."/>
            <person name="Wei D."/>
            <person name="Dai S."/>
            <person name="Zhou R."/>
        </authorList>
    </citation>
    <scope>NUCLEOTIDE SEQUENCE [LARGE SCALE GENOMIC DNA]</scope>
    <source>
        <strain evidence="1">BV-YZ2020</strain>
    </source>
</reference>
<accession>A0ACB9QAS2</accession>
<protein>
    <submittedName>
        <fullName evidence="1">Uncharacterized protein</fullName>
    </submittedName>
</protein>
<comment type="caution">
    <text evidence="1">The sequence shown here is derived from an EMBL/GenBank/DDBJ whole genome shotgun (WGS) entry which is preliminary data.</text>
</comment>
<proteinExistence type="predicted"/>
<dbReference type="Proteomes" id="UP000828941">
    <property type="component" value="Chromosome 1"/>
</dbReference>
<evidence type="ECO:0000313" key="2">
    <source>
        <dbReference type="Proteomes" id="UP000828941"/>
    </source>
</evidence>
<name>A0ACB9QAS2_BAUVA</name>
<gene>
    <name evidence="1" type="ORF">L6164_001119</name>
</gene>
<keyword evidence="2" id="KW-1185">Reference proteome</keyword>
<sequence>MIDNTESVRGSGGYFRYGRTGIYKTHLFGKPSIIICIPEMCRRVMTDDQHFRVGYSTSFMKLLGSELLASYSPEEYKGVRRLATAPIVGHNSLAEYIDGIEDLIMNSLDEWSSMNHPIELLKEITFKVMIGIFLGFNNNSVIAKVGHLFPIMSNALISLPVNVQGFAFHKALKPRRKLARIIQSIVEGRKKTVAMMWSVIYLTEHPHILKKVKEEQEEIIQARPPSQKGLNIREIKQMAYLVKVIDEIIRITTITFTTFREAHVDVNINGCYVIPEGWRLLSWARAVHLDPEYHPNPQQFIPSRWEDYNVKVGSFIPFGYGSRLCPGMDLAKLGITIFLHYFLLNYK</sequence>